<dbReference type="InterPro" id="IPR049883">
    <property type="entry name" value="NOTCH1_EGF-like"/>
</dbReference>
<dbReference type="InterPro" id="IPR001881">
    <property type="entry name" value="EGF-like_Ca-bd_dom"/>
</dbReference>
<feature type="signal peptide" evidence="9">
    <location>
        <begin position="1"/>
        <end position="19"/>
    </location>
</feature>
<feature type="domain" description="SEA" evidence="10">
    <location>
        <begin position="603"/>
        <end position="729"/>
    </location>
</feature>
<name>A0A8J9YTB4_BRALA</name>
<dbReference type="Pfam" id="PF01390">
    <property type="entry name" value="SEA"/>
    <property type="match status" value="1"/>
</dbReference>
<dbReference type="InterPro" id="IPR036364">
    <property type="entry name" value="SEA_dom_sf"/>
</dbReference>
<dbReference type="OrthoDB" id="283575at2759"/>
<feature type="domain" description="EGF-like" evidence="11">
    <location>
        <begin position="316"/>
        <end position="356"/>
    </location>
</feature>
<evidence type="ECO:0000259" key="10">
    <source>
        <dbReference type="PROSITE" id="PS50024"/>
    </source>
</evidence>
<dbReference type="PROSITE" id="PS00022">
    <property type="entry name" value="EGF_1"/>
    <property type="match status" value="1"/>
</dbReference>
<dbReference type="GO" id="GO:0071944">
    <property type="term" value="C:cell periphery"/>
    <property type="evidence" value="ECO:0007669"/>
    <property type="project" value="UniProtKB-ARBA"/>
</dbReference>
<dbReference type="FunFam" id="2.10.25.10:FF:000005">
    <property type="entry name" value="Fibrillin 2"/>
    <property type="match status" value="1"/>
</dbReference>
<feature type="domain" description="EGF-like" evidence="11">
    <location>
        <begin position="797"/>
        <end position="837"/>
    </location>
</feature>
<feature type="disulfide bond" evidence="6">
    <location>
        <begin position="827"/>
        <end position="836"/>
    </location>
</feature>
<keyword evidence="3" id="KW-0677">Repeat</keyword>
<keyword evidence="8" id="KW-1133">Transmembrane helix</keyword>
<accession>A0A8J9YTB4</accession>
<keyword evidence="5" id="KW-0325">Glycoprotein</keyword>
<evidence type="ECO:0000256" key="5">
    <source>
        <dbReference type="ARBA" id="ARBA00023180"/>
    </source>
</evidence>
<keyword evidence="8" id="KW-0812">Transmembrane</keyword>
<feature type="compositionally biased region" description="Basic and acidic residues" evidence="7">
    <location>
        <begin position="911"/>
        <end position="921"/>
    </location>
</feature>
<organism evidence="12 13">
    <name type="scientific">Branchiostoma lanceolatum</name>
    <name type="common">Common lancelet</name>
    <name type="synonym">Amphioxus lanceolatum</name>
    <dbReference type="NCBI Taxonomy" id="7740"/>
    <lineage>
        <taxon>Eukaryota</taxon>
        <taxon>Metazoa</taxon>
        <taxon>Chordata</taxon>
        <taxon>Cephalochordata</taxon>
        <taxon>Leptocardii</taxon>
        <taxon>Amphioxiformes</taxon>
        <taxon>Branchiostomatidae</taxon>
        <taxon>Branchiostoma</taxon>
    </lineage>
</organism>
<dbReference type="EMBL" id="OV696697">
    <property type="protein sequence ID" value="CAH1241354.1"/>
    <property type="molecule type" value="Genomic_DNA"/>
</dbReference>
<feature type="chain" id="PRO_5035442389" evidence="9">
    <location>
        <begin position="20"/>
        <end position="953"/>
    </location>
</feature>
<dbReference type="AlphaFoldDB" id="A0A8J9YTB4"/>
<gene>
    <name evidence="12" type="primary">FBN3</name>
    <name evidence="12" type="ORF">BLAG_LOCUS5038</name>
</gene>
<evidence type="ECO:0000256" key="7">
    <source>
        <dbReference type="SAM" id="MobiDB-lite"/>
    </source>
</evidence>
<feature type="domain" description="EGF-like" evidence="11">
    <location>
        <begin position="234"/>
        <end position="274"/>
    </location>
</feature>
<comment type="caution">
    <text evidence="6">Lacks conserved residue(s) required for the propagation of feature annotation.</text>
</comment>
<dbReference type="Pfam" id="PF12947">
    <property type="entry name" value="EGF_3"/>
    <property type="match status" value="2"/>
</dbReference>
<dbReference type="Pfam" id="PF00008">
    <property type="entry name" value="EGF"/>
    <property type="match status" value="1"/>
</dbReference>
<dbReference type="PROSITE" id="PS50024">
    <property type="entry name" value="SEA"/>
    <property type="match status" value="1"/>
</dbReference>
<dbReference type="SUPFAM" id="SSF82671">
    <property type="entry name" value="SEA domain"/>
    <property type="match status" value="1"/>
</dbReference>
<dbReference type="InterPro" id="IPR000742">
    <property type="entry name" value="EGF"/>
</dbReference>
<dbReference type="GO" id="GO:0005509">
    <property type="term" value="F:calcium ion binding"/>
    <property type="evidence" value="ECO:0007669"/>
    <property type="project" value="InterPro"/>
</dbReference>
<dbReference type="PROSITE" id="PS01187">
    <property type="entry name" value="EGF_CA"/>
    <property type="match status" value="3"/>
</dbReference>
<dbReference type="PROSITE" id="PS01186">
    <property type="entry name" value="EGF_2"/>
    <property type="match status" value="7"/>
</dbReference>
<evidence type="ECO:0000256" key="2">
    <source>
        <dbReference type="ARBA" id="ARBA00022729"/>
    </source>
</evidence>
<dbReference type="CDD" id="cd00054">
    <property type="entry name" value="EGF_CA"/>
    <property type="match status" value="6"/>
</dbReference>
<dbReference type="Proteomes" id="UP000838412">
    <property type="component" value="Chromosome 12"/>
</dbReference>
<evidence type="ECO:0000256" key="9">
    <source>
        <dbReference type="SAM" id="SignalP"/>
    </source>
</evidence>
<reference evidence="12" key="1">
    <citation type="submission" date="2022-01" db="EMBL/GenBank/DDBJ databases">
        <authorList>
            <person name="Braso-Vives M."/>
        </authorList>
    </citation>
    <scope>NUCLEOTIDE SEQUENCE</scope>
</reference>
<proteinExistence type="predicted"/>
<dbReference type="InterPro" id="IPR024731">
    <property type="entry name" value="NELL2-like_EGF"/>
</dbReference>
<feature type="domain" description="EGF-like" evidence="11">
    <location>
        <begin position="477"/>
        <end position="521"/>
    </location>
</feature>
<evidence type="ECO:0000259" key="11">
    <source>
        <dbReference type="PROSITE" id="PS50026"/>
    </source>
</evidence>
<dbReference type="Gene3D" id="2.10.25.10">
    <property type="entry name" value="Laminin"/>
    <property type="match status" value="11"/>
</dbReference>
<feature type="domain" description="EGF-like" evidence="11">
    <location>
        <begin position="275"/>
        <end position="315"/>
    </location>
</feature>
<evidence type="ECO:0000313" key="12">
    <source>
        <dbReference type="EMBL" id="CAH1241354.1"/>
    </source>
</evidence>
<evidence type="ECO:0000256" key="6">
    <source>
        <dbReference type="PROSITE-ProRule" id="PRU00076"/>
    </source>
</evidence>
<feature type="transmembrane region" description="Helical" evidence="8">
    <location>
        <begin position="841"/>
        <end position="868"/>
    </location>
</feature>
<sequence length="953" mass="99539">MEKLATFMLIVVCSTYVEGQAITTQAPNTTIATTNITTTAAAATTNAATNADTTAMATTVVVTTKVETTAQQTTATSAQQTSAAGASGTSAAAATTAAASTAGAAVSTAGAAASTAQQPTAAAATTASGSTAAASTAAESTAAASTAAESTAAASTAAESTAAGSTGQQSTAAAATTAKKTTVMATTTPLITTTEVDLCLTDPCQHGGNCTKVTGGYMCDCTGTGYMGKDCTEDVDECVSGDHMCDGNATCANTVGNYTCSCNSGYRGDGMNCTDINECNEMSDNCHEMATCHNDPGSFHCDCNMGQKGNGTYCEDVNECDFGIDACDDHAVCSNTDGNYTCTCIAGHDGDGFNCTDVDECSVGTDDCHDHATCVNTEGSFTCECKVGYTRNGTECVDVDECFLGLDTCQFICDNTDGFYTCRCPDDYILQPDNATCVLNGTCPVTCNDPAYCVVGENSTCACPEGYVLESGVNCEDINECLNSTLNMCDPLSGTCVNKDGGYSCECDAGFTLQADGTTCQDNDECTDLCKNGDCTNVPGSFNCTCHAGYKYNPTTQNCEDVNECEEQSIACGENQKCENLIGNYTCKCLQGFYRKGENCYKATHTFAGQIEFQDTFTPELGDRETTAFRDKKTIVEADLNKPFSLSYPDTFKGTQVTAFSSGSVIAHYDLLFAVPPGQDTTLTAADLSTELKNQLRQSCTMVNGESLCQLGSLSGVNLTATRVQDLNECASPDSYQCPANTDCVNTDGGYRCECSAGYQVDPNVPVIDGKQFCTELDPCESNPCDGSGYCYLKTDRTHECKACPCQNGGTCVTIPRGDNYHYTCRCPGGYSGDECGSQTVFFIATIACGAGAGLFLIILVIVAVCACCRRKDKSQSNGALHHGVESYGDGGWRPGKLRANFDVDKHMEMQETEPKHRLSVDEASGGATTFGSGHANKAATGDDGKQLDMDYF</sequence>
<dbReference type="SMART" id="SM00181">
    <property type="entry name" value="EGF"/>
    <property type="match status" value="12"/>
</dbReference>
<dbReference type="InterPro" id="IPR000152">
    <property type="entry name" value="EGF-type_Asp/Asn_hydroxyl_site"/>
</dbReference>
<evidence type="ECO:0000256" key="4">
    <source>
        <dbReference type="ARBA" id="ARBA00023157"/>
    </source>
</evidence>
<feature type="domain" description="EGF-like" evidence="11">
    <location>
        <begin position="195"/>
        <end position="232"/>
    </location>
</feature>
<dbReference type="PANTHER" id="PTHR24039">
    <property type="entry name" value="FIBRILLIN-RELATED"/>
    <property type="match status" value="1"/>
</dbReference>
<dbReference type="Pfam" id="PF07645">
    <property type="entry name" value="EGF_CA"/>
    <property type="match status" value="7"/>
</dbReference>
<dbReference type="PANTHER" id="PTHR24039:SF58">
    <property type="entry name" value="EGF-LIKE DOMAIN-CONTAINING PROTEIN"/>
    <property type="match status" value="1"/>
</dbReference>
<dbReference type="InterPro" id="IPR000082">
    <property type="entry name" value="SEA_dom"/>
</dbReference>
<dbReference type="PROSITE" id="PS00010">
    <property type="entry name" value="ASX_HYDROXYL"/>
    <property type="match status" value="8"/>
</dbReference>
<keyword evidence="13" id="KW-1185">Reference proteome</keyword>
<evidence type="ECO:0000256" key="1">
    <source>
        <dbReference type="ARBA" id="ARBA00022536"/>
    </source>
</evidence>
<evidence type="ECO:0000256" key="8">
    <source>
        <dbReference type="SAM" id="Phobius"/>
    </source>
</evidence>
<evidence type="ECO:0000313" key="13">
    <source>
        <dbReference type="Proteomes" id="UP000838412"/>
    </source>
</evidence>
<feature type="domain" description="EGF-like" evidence="11">
    <location>
        <begin position="561"/>
        <end position="601"/>
    </location>
</feature>
<dbReference type="SMART" id="SM00179">
    <property type="entry name" value="EGF_CA"/>
    <property type="match status" value="10"/>
</dbReference>
<dbReference type="Gene3D" id="3.30.70.960">
    <property type="entry name" value="SEA domain"/>
    <property type="match status" value="1"/>
</dbReference>
<feature type="region of interest" description="Disordered" evidence="7">
    <location>
        <begin position="911"/>
        <end position="942"/>
    </location>
</feature>
<dbReference type="SUPFAM" id="SSF57196">
    <property type="entry name" value="EGF/Laminin"/>
    <property type="match status" value="6"/>
</dbReference>
<dbReference type="PROSITE" id="PS50026">
    <property type="entry name" value="EGF_3"/>
    <property type="match status" value="10"/>
</dbReference>
<keyword evidence="8" id="KW-0472">Membrane</keyword>
<keyword evidence="2 9" id="KW-0732">Signal</keyword>
<keyword evidence="4 6" id="KW-1015">Disulfide bond</keyword>
<feature type="domain" description="EGF-like" evidence="11">
    <location>
        <begin position="357"/>
        <end position="397"/>
    </location>
</feature>
<dbReference type="InterPro" id="IPR009030">
    <property type="entry name" value="Growth_fac_rcpt_cys_sf"/>
</dbReference>
<keyword evidence="1 6" id="KW-0245">EGF-like domain</keyword>
<dbReference type="InterPro" id="IPR018097">
    <property type="entry name" value="EGF_Ca-bd_CS"/>
</dbReference>
<protein>
    <submittedName>
        <fullName evidence="12">FBN3 protein</fullName>
    </submittedName>
</protein>
<dbReference type="FunFam" id="2.10.25.10:FF:000038">
    <property type="entry name" value="Fibrillin 2"/>
    <property type="match status" value="5"/>
</dbReference>
<dbReference type="SUPFAM" id="SSF57184">
    <property type="entry name" value="Growth factor receptor domain"/>
    <property type="match status" value="2"/>
</dbReference>
<evidence type="ECO:0000256" key="3">
    <source>
        <dbReference type="ARBA" id="ARBA00022737"/>
    </source>
</evidence>
<feature type="domain" description="EGF-like" evidence="11">
    <location>
        <begin position="726"/>
        <end position="762"/>
    </location>
</feature>
<feature type="domain" description="EGF-like" evidence="11">
    <location>
        <begin position="522"/>
        <end position="560"/>
    </location>
</feature>